<sequence>MSAIVCGKRSFFEDIPSSPQSSSSPPVSMSLCCSSSTSPVRLSSFFNSPSLLDQLRARFPDMDHQEPLHDIVGFRKEVDGIRIDVALQCSLDVAREKPEMRTVSLRDERLSAKVGDGTVTLSLLASAVSSRVQSGLDLHQLNIIMKVDLQIIVNITFGK</sequence>
<evidence type="ECO:0000313" key="2">
    <source>
        <dbReference type="Proteomes" id="UP001060215"/>
    </source>
</evidence>
<gene>
    <name evidence="1" type="ORF">LOK49_LG11G02044</name>
</gene>
<comment type="caution">
    <text evidence="1">The sequence shown here is derived from an EMBL/GenBank/DDBJ whole genome shotgun (WGS) entry which is preliminary data.</text>
</comment>
<protein>
    <submittedName>
        <fullName evidence="1">Uncharacterized protein</fullName>
    </submittedName>
</protein>
<accession>A0ACC0G5N2</accession>
<proteinExistence type="predicted"/>
<name>A0ACC0G5N2_9ERIC</name>
<dbReference type="Proteomes" id="UP001060215">
    <property type="component" value="Chromosome 12"/>
</dbReference>
<reference evidence="1 2" key="1">
    <citation type="journal article" date="2022" name="Plant J.">
        <title>Chromosome-level genome of Camellia lanceoleosa provides a valuable resource for understanding genome evolution and self-incompatibility.</title>
        <authorList>
            <person name="Gong W."/>
            <person name="Xiao S."/>
            <person name="Wang L."/>
            <person name="Liao Z."/>
            <person name="Chang Y."/>
            <person name="Mo W."/>
            <person name="Hu G."/>
            <person name="Li W."/>
            <person name="Zhao G."/>
            <person name="Zhu H."/>
            <person name="Hu X."/>
            <person name="Ji K."/>
            <person name="Xiang X."/>
            <person name="Song Q."/>
            <person name="Yuan D."/>
            <person name="Jin S."/>
            <person name="Zhang L."/>
        </authorList>
    </citation>
    <scope>NUCLEOTIDE SEQUENCE [LARGE SCALE GENOMIC DNA]</scope>
    <source>
        <strain evidence="1">SQ_2022a</strain>
    </source>
</reference>
<dbReference type="EMBL" id="CM045769">
    <property type="protein sequence ID" value="KAI7994956.1"/>
    <property type="molecule type" value="Genomic_DNA"/>
</dbReference>
<organism evidence="1 2">
    <name type="scientific">Camellia lanceoleosa</name>
    <dbReference type="NCBI Taxonomy" id="1840588"/>
    <lineage>
        <taxon>Eukaryota</taxon>
        <taxon>Viridiplantae</taxon>
        <taxon>Streptophyta</taxon>
        <taxon>Embryophyta</taxon>
        <taxon>Tracheophyta</taxon>
        <taxon>Spermatophyta</taxon>
        <taxon>Magnoliopsida</taxon>
        <taxon>eudicotyledons</taxon>
        <taxon>Gunneridae</taxon>
        <taxon>Pentapetalae</taxon>
        <taxon>asterids</taxon>
        <taxon>Ericales</taxon>
        <taxon>Theaceae</taxon>
        <taxon>Camellia</taxon>
    </lineage>
</organism>
<keyword evidence="2" id="KW-1185">Reference proteome</keyword>
<evidence type="ECO:0000313" key="1">
    <source>
        <dbReference type="EMBL" id="KAI7994956.1"/>
    </source>
</evidence>